<evidence type="ECO:0000313" key="1">
    <source>
        <dbReference type="EMBL" id="QES87826.1"/>
    </source>
</evidence>
<dbReference type="OrthoDB" id="659104at2"/>
<dbReference type="PROSITE" id="PS51257">
    <property type="entry name" value="PROKAR_LIPOPROTEIN"/>
    <property type="match status" value="1"/>
</dbReference>
<accession>A0A5P2FWC2</accession>
<keyword evidence="2" id="KW-1185">Reference proteome</keyword>
<name>A0A5P2FWC2_9BACT</name>
<dbReference type="AlphaFoldDB" id="A0A5P2FWC2"/>
<sequence>MKKNYRNLFCLIAISLFTFFGCKKDVISDAGYDYVDDNHAYIKVISAAPYYASSIGVTDSIDVYQAGSKLTGASIGYGGLFPYSINPTSTNINNLYSQATIGKQNLFLLYADSSSRIIYNMNFEGGKYYTFLLTDSLNSTDNSKRMVLTDDWSTVTSDTNQFKIRFVNAVSKDSAISQTAVDLYSANDGVIFSNQSQFTSTSFAAANYLSKNDTFYVTRTVSDQTLPLSKRTVLAKLIVPTQSFTVSGLVSKRVYTFYYYGNGTIASGAKARTLGYYINQ</sequence>
<evidence type="ECO:0000313" key="2">
    <source>
        <dbReference type="Proteomes" id="UP000292424"/>
    </source>
</evidence>
<protein>
    <submittedName>
        <fullName evidence="1">DUF4397 domain-containing protein</fullName>
    </submittedName>
</protein>
<reference evidence="1 2" key="1">
    <citation type="submission" date="2019-09" db="EMBL/GenBank/DDBJ databases">
        <title>Complete genome sequence of Arachidicoccus sp. B3-10 isolated from apple orchard soil.</title>
        <authorList>
            <person name="Kim H.S."/>
            <person name="Han K.-I."/>
            <person name="Suh M.K."/>
            <person name="Lee K.C."/>
            <person name="Eom M.K."/>
            <person name="Kim J.-S."/>
            <person name="Kang S.W."/>
            <person name="Sin Y."/>
            <person name="Lee J.-S."/>
        </authorList>
    </citation>
    <scope>NUCLEOTIDE SEQUENCE [LARGE SCALE GENOMIC DNA]</scope>
    <source>
        <strain evidence="1 2">B3-10</strain>
    </source>
</reference>
<proteinExistence type="predicted"/>
<dbReference type="KEGG" id="arac:E0W69_003805"/>
<dbReference type="RefSeq" id="WP_131328713.1">
    <property type="nucleotide sequence ID" value="NZ_CP044016.1"/>
</dbReference>
<organism evidence="1 2">
    <name type="scientific">Rhizosphaericola mali</name>
    <dbReference type="NCBI Taxonomy" id="2545455"/>
    <lineage>
        <taxon>Bacteria</taxon>
        <taxon>Pseudomonadati</taxon>
        <taxon>Bacteroidota</taxon>
        <taxon>Chitinophagia</taxon>
        <taxon>Chitinophagales</taxon>
        <taxon>Chitinophagaceae</taxon>
        <taxon>Rhizosphaericola</taxon>
    </lineage>
</organism>
<dbReference type="Proteomes" id="UP000292424">
    <property type="component" value="Chromosome"/>
</dbReference>
<dbReference type="EMBL" id="CP044016">
    <property type="protein sequence ID" value="QES87826.1"/>
    <property type="molecule type" value="Genomic_DNA"/>
</dbReference>
<gene>
    <name evidence="1" type="ORF">E0W69_003805</name>
</gene>